<comment type="cofactor">
    <cofactor evidence="1">
        <name>NAD(+)</name>
        <dbReference type="ChEBI" id="CHEBI:57540"/>
    </cofactor>
</comment>
<organism evidence="6 7">
    <name type="scientific">Vogesella indigofera</name>
    <name type="common">Pseudomonas indigofera</name>
    <dbReference type="NCBI Taxonomy" id="45465"/>
    <lineage>
        <taxon>Bacteria</taxon>
        <taxon>Pseudomonadati</taxon>
        <taxon>Pseudomonadota</taxon>
        <taxon>Betaproteobacteria</taxon>
        <taxon>Neisseriales</taxon>
        <taxon>Chromobacteriaceae</taxon>
        <taxon>Vogesella</taxon>
    </lineage>
</organism>
<evidence type="ECO:0000256" key="3">
    <source>
        <dbReference type="ARBA" id="ARBA00023027"/>
    </source>
</evidence>
<evidence type="ECO:0000313" key="6">
    <source>
        <dbReference type="EMBL" id="MDC7689668.1"/>
    </source>
</evidence>
<dbReference type="Proteomes" id="UP001221566">
    <property type="component" value="Unassembled WGS sequence"/>
</dbReference>
<dbReference type="InterPro" id="IPR036291">
    <property type="entry name" value="NAD(P)-bd_dom_sf"/>
</dbReference>
<dbReference type="InterPro" id="IPR044516">
    <property type="entry name" value="UXS-like"/>
</dbReference>
<protein>
    <submittedName>
        <fullName evidence="6">NAD-dependent epimerase/dehydratase family protein</fullName>
    </submittedName>
</protein>
<feature type="domain" description="NAD-dependent epimerase/dehydratase" evidence="5">
    <location>
        <begin position="32"/>
        <end position="276"/>
    </location>
</feature>
<evidence type="ECO:0000256" key="2">
    <source>
        <dbReference type="ARBA" id="ARBA00022793"/>
    </source>
</evidence>
<name>A0ABT5I0W2_VOGIN</name>
<sequence length="347" mass="38109">MTVQKPLPSDDLDLVIEHTREIWRNLSGARFFITGGTGFIGTWLLESIIHANKHLQTDIRAVVLSRNPNNYAQRLPHITSAPGITLCSGDVLSFNFKDGSFDGVIHAATDVGNTQKTADYLAVFDVNVSGTRRVLDFAIENGATRFLLTSSGAVYGVQPPELQQLMENWEGAPNPSQLGSAYGEGKRAAEWLSSAYARQYNLEAKIARIFALIGPGMPLHGPFAAGNFIRDALHGKNITVNGDGSPRRSYLYAADMTIWLWHIFWHGKNTEAYNLGATADLSIKELAEAVQHQVDPNLSVEVMQSSAPNALPPRYIPDTSKAQLTLGVREYTPFSTALQKTIDWNRG</sequence>
<proteinExistence type="predicted"/>
<dbReference type="PANTHER" id="PTHR43078:SF6">
    <property type="entry name" value="UDP-GLUCURONIC ACID DECARBOXYLASE 1"/>
    <property type="match status" value="1"/>
</dbReference>
<evidence type="ECO:0000256" key="1">
    <source>
        <dbReference type="ARBA" id="ARBA00001911"/>
    </source>
</evidence>
<dbReference type="InterPro" id="IPR001509">
    <property type="entry name" value="Epimerase_deHydtase"/>
</dbReference>
<comment type="caution">
    <text evidence="6">The sequence shown here is derived from an EMBL/GenBank/DDBJ whole genome shotgun (WGS) entry which is preliminary data.</text>
</comment>
<accession>A0ABT5I0W2</accession>
<evidence type="ECO:0000256" key="4">
    <source>
        <dbReference type="ARBA" id="ARBA00023239"/>
    </source>
</evidence>
<reference evidence="6 7" key="1">
    <citation type="submission" date="2023-01" db="EMBL/GenBank/DDBJ databases">
        <title>Novel species of the genus Vogesella isolated from rivers.</title>
        <authorList>
            <person name="Lu H."/>
        </authorList>
    </citation>
    <scope>NUCLEOTIDE SEQUENCE [LARGE SCALE GENOMIC DNA]</scope>
    <source>
        <strain evidence="6 7">SH7W</strain>
    </source>
</reference>
<evidence type="ECO:0000259" key="5">
    <source>
        <dbReference type="Pfam" id="PF01370"/>
    </source>
</evidence>
<dbReference type="Gene3D" id="3.40.50.720">
    <property type="entry name" value="NAD(P)-binding Rossmann-like Domain"/>
    <property type="match status" value="1"/>
</dbReference>
<dbReference type="Pfam" id="PF01370">
    <property type="entry name" value="Epimerase"/>
    <property type="match status" value="1"/>
</dbReference>
<keyword evidence="4" id="KW-0456">Lyase</keyword>
<keyword evidence="7" id="KW-1185">Reference proteome</keyword>
<evidence type="ECO:0000313" key="7">
    <source>
        <dbReference type="Proteomes" id="UP001221566"/>
    </source>
</evidence>
<gene>
    <name evidence="6" type="ORF">PQU93_02570</name>
</gene>
<keyword evidence="3" id="KW-0520">NAD</keyword>
<keyword evidence="2" id="KW-0210">Decarboxylase</keyword>
<dbReference type="PANTHER" id="PTHR43078">
    <property type="entry name" value="UDP-GLUCURONIC ACID DECARBOXYLASE-RELATED"/>
    <property type="match status" value="1"/>
</dbReference>
<dbReference type="RefSeq" id="WP_272802229.1">
    <property type="nucleotide sequence ID" value="NZ_JAQQKY010000001.1"/>
</dbReference>
<dbReference type="SUPFAM" id="SSF51735">
    <property type="entry name" value="NAD(P)-binding Rossmann-fold domains"/>
    <property type="match status" value="1"/>
</dbReference>
<dbReference type="EMBL" id="JAQQKY010000001">
    <property type="protein sequence ID" value="MDC7689668.1"/>
    <property type="molecule type" value="Genomic_DNA"/>
</dbReference>